<dbReference type="SUPFAM" id="SSF54695">
    <property type="entry name" value="POZ domain"/>
    <property type="match status" value="1"/>
</dbReference>
<dbReference type="InterPro" id="IPR000210">
    <property type="entry name" value="BTB/POZ_dom"/>
</dbReference>
<dbReference type="SMART" id="SM00225">
    <property type="entry name" value="BTB"/>
    <property type="match status" value="1"/>
</dbReference>
<evidence type="ECO:0000313" key="3">
    <source>
        <dbReference type="Proteomes" id="UP001215280"/>
    </source>
</evidence>
<dbReference type="AlphaFoldDB" id="A0AAD7NYR2"/>
<dbReference type="Proteomes" id="UP001215280">
    <property type="component" value="Unassembled WGS sequence"/>
</dbReference>
<dbReference type="CDD" id="cd18186">
    <property type="entry name" value="BTB_POZ_ZBTB_KLHL-like"/>
    <property type="match status" value="1"/>
</dbReference>
<evidence type="ECO:0000259" key="1">
    <source>
        <dbReference type="PROSITE" id="PS50097"/>
    </source>
</evidence>
<proteinExistence type="predicted"/>
<accession>A0AAD7NYR2</accession>
<reference evidence="2" key="1">
    <citation type="submission" date="2023-03" db="EMBL/GenBank/DDBJ databases">
        <title>Massive genome expansion in bonnet fungi (Mycena s.s.) driven by repeated elements and novel gene families across ecological guilds.</title>
        <authorList>
            <consortium name="Lawrence Berkeley National Laboratory"/>
            <person name="Harder C.B."/>
            <person name="Miyauchi S."/>
            <person name="Viragh M."/>
            <person name="Kuo A."/>
            <person name="Thoen E."/>
            <person name="Andreopoulos B."/>
            <person name="Lu D."/>
            <person name="Skrede I."/>
            <person name="Drula E."/>
            <person name="Henrissat B."/>
            <person name="Morin E."/>
            <person name="Kohler A."/>
            <person name="Barry K."/>
            <person name="LaButti K."/>
            <person name="Morin E."/>
            <person name="Salamov A."/>
            <person name="Lipzen A."/>
            <person name="Mereny Z."/>
            <person name="Hegedus B."/>
            <person name="Baldrian P."/>
            <person name="Stursova M."/>
            <person name="Weitz H."/>
            <person name="Taylor A."/>
            <person name="Grigoriev I.V."/>
            <person name="Nagy L.G."/>
            <person name="Martin F."/>
            <person name="Kauserud H."/>
        </authorList>
    </citation>
    <scope>NUCLEOTIDE SEQUENCE</scope>
    <source>
        <strain evidence="2">CBHHK188m</strain>
    </source>
</reference>
<feature type="domain" description="BTB" evidence="1">
    <location>
        <begin position="19"/>
        <end position="93"/>
    </location>
</feature>
<protein>
    <recommendedName>
        <fullName evidence="1">BTB domain-containing protein</fullName>
    </recommendedName>
</protein>
<comment type="caution">
    <text evidence="2">The sequence shown here is derived from an EMBL/GenBank/DDBJ whole genome shotgun (WGS) entry which is preliminary data.</text>
</comment>
<gene>
    <name evidence="2" type="ORF">DFH07DRAFT_910354</name>
</gene>
<dbReference type="EMBL" id="JARJLG010000005">
    <property type="protein sequence ID" value="KAJ7780864.1"/>
    <property type="molecule type" value="Genomic_DNA"/>
</dbReference>
<keyword evidence="3" id="KW-1185">Reference proteome</keyword>
<name>A0AAD7NYR2_9AGAR</name>
<dbReference type="Gene3D" id="3.30.710.10">
    <property type="entry name" value="Potassium Channel Kv1.1, Chain A"/>
    <property type="match status" value="1"/>
</dbReference>
<evidence type="ECO:0000313" key="2">
    <source>
        <dbReference type="EMBL" id="KAJ7780864.1"/>
    </source>
</evidence>
<organism evidence="2 3">
    <name type="scientific">Mycena maculata</name>
    <dbReference type="NCBI Taxonomy" id="230809"/>
    <lineage>
        <taxon>Eukaryota</taxon>
        <taxon>Fungi</taxon>
        <taxon>Dikarya</taxon>
        <taxon>Basidiomycota</taxon>
        <taxon>Agaricomycotina</taxon>
        <taxon>Agaricomycetes</taxon>
        <taxon>Agaricomycetidae</taxon>
        <taxon>Agaricales</taxon>
        <taxon>Marasmiineae</taxon>
        <taxon>Mycenaceae</taxon>
        <taxon>Mycena</taxon>
    </lineage>
</organism>
<dbReference type="PROSITE" id="PS50097">
    <property type="entry name" value="BTB"/>
    <property type="match status" value="1"/>
</dbReference>
<sequence length="318" mass="35324">MQQTSESTPTKVDDLWFSTDVIVIRAEDKIFRVSGGVLAARSTVFQDMIAFPQPISSDTEQIDGSPVVRLHDSASDVEVFLRAIYDSRYVWPSYFMPAPASAELWVVLGILRLSHKYDVQYLYRRALDHLAEDGWDCRTFNSVHCPQSPAKALSVISTAMEVGAQWLLPLAYYYASNLSAKVLLIFLDGPMAPYARTCLGTHSSVVRGAVVVNRFLTVQDSLCATPDSCSEIRHSFLSDFLDAVADGSELQPLSNWDIWTRLNSDGMCDDCCSSAKVQHHHAATTFFEQLPDIFGLPPWDGLHTTKRAAMGETDSVDD</sequence>
<dbReference type="InterPro" id="IPR011333">
    <property type="entry name" value="SKP1/BTB/POZ_sf"/>
</dbReference>